<name>A0A6A7AG96_9PLEO</name>
<protein>
    <submittedName>
        <fullName evidence="2">Uncharacterized protein</fullName>
    </submittedName>
</protein>
<dbReference type="AlphaFoldDB" id="A0A6A7AG96"/>
<organism evidence="2 3">
    <name type="scientific">Ophiobolus disseminans</name>
    <dbReference type="NCBI Taxonomy" id="1469910"/>
    <lineage>
        <taxon>Eukaryota</taxon>
        <taxon>Fungi</taxon>
        <taxon>Dikarya</taxon>
        <taxon>Ascomycota</taxon>
        <taxon>Pezizomycotina</taxon>
        <taxon>Dothideomycetes</taxon>
        <taxon>Pleosporomycetidae</taxon>
        <taxon>Pleosporales</taxon>
        <taxon>Pleosporineae</taxon>
        <taxon>Phaeosphaeriaceae</taxon>
        <taxon>Ophiobolus</taxon>
    </lineage>
</organism>
<evidence type="ECO:0000313" key="2">
    <source>
        <dbReference type="EMBL" id="KAF2832330.1"/>
    </source>
</evidence>
<dbReference type="OrthoDB" id="432970at2759"/>
<accession>A0A6A7AG96</accession>
<gene>
    <name evidence="2" type="ORF">CC86DRAFT_401099</name>
</gene>
<dbReference type="Proteomes" id="UP000799424">
    <property type="component" value="Unassembled WGS sequence"/>
</dbReference>
<dbReference type="PROSITE" id="PS51257">
    <property type="entry name" value="PROKAR_LIPOPROTEIN"/>
    <property type="match status" value="1"/>
</dbReference>
<proteinExistence type="predicted"/>
<reference evidence="2" key="1">
    <citation type="journal article" date="2020" name="Stud. Mycol.">
        <title>101 Dothideomycetes genomes: a test case for predicting lifestyles and emergence of pathogens.</title>
        <authorList>
            <person name="Haridas S."/>
            <person name="Albert R."/>
            <person name="Binder M."/>
            <person name="Bloem J."/>
            <person name="Labutti K."/>
            <person name="Salamov A."/>
            <person name="Andreopoulos B."/>
            <person name="Baker S."/>
            <person name="Barry K."/>
            <person name="Bills G."/>
            <person name="Bluhm B."/>
            <person name="Cannon C."/>
            <person name="Castanera R."/>
            <person name="Culley D."/>
            <person name="Daum C."/>
            <person name="Ezra D."/>
            <person name="Gonzalez J."/>
            <person name="Henrissat B."/>
            <person name="Kuo A."/>
            <person name="Liang C."/>
            <person name="Lipzen A."/>
            <person name="Lutzoni F."/>
            <person name="Magnuson J."/>
            <person name="Mondo S."/>
            <person name="Nolan M."/>
            <person name="Ohm R."/>
            <person name="Pangilinan J."/>
            <person name="Park H.-J."/>
            <person name="Ramirez L."/>
            <person name="Alfaro M."/>
            <person name="Sun H."/>
            <person name="Tritt A."/>
            <person name="Yoshinaga Y."/>
            <person name="Zwiers L.-H."/>
            <person name="Turgeon B."/>
            <person name="Goodwin S."/>
            <person name="Spatafora J."/>
            <person name="Crous P."/>
            <person name="Grigoriev I."/>
        </authorList>
    </citation>
    <scope>NUCLEOTIDE SEQUENCE</scope>
    <source>
        <strain evidence="2">CBS 113818</strain>
    </source>
</reference>
<feature type="region of interest" description="Disordered" evidence="1">
    <location>
        <begin position="99"/>
        <end position="194"/>
    </location>
</feature>
<evidence type="ECO:0000256" key="1">
    <source>
        <dbReference type="SAM" id="MobiDB-lite"/>
    </source>
</evidence>
<feature type="compositionally biased region" description="Acidic residues" evidence="1">
    <location>
        <begin position="121"/>
        <end position="171"/>
    </location>
</feature>
<sequence>MSGMKKKMVQTAMGCTAAVACFADLMLRMLQDTDVSVRELDVDLTPIGTTVRYATGKGNDSHKNHTIVEVHSHSGKRNWFVDLSGPQFGIFMPCMKHEEKETDESGEFGRIREIEAREEQTDSDGEDETDDETYQQSDEENEEGDDEENEEKDGEEDSDTDEQVDDEEDELFDGKTNEQWDQELEESLKQLNVE</sequence>
<evidence type="ECO:0000313" key="3">
    <source>
        <dbReference type="Proteomes" id="UP000799424"/>
    </source>
</evidence>
<dbReference type="EMBL" id="MU006217">
    <property type="protein sequence ID" value="KAF2832330.1"/>
    <property type="molecule type" value="Genomic_DNA"/>
</dbReference>
<feature type="compositionally biased region" description="Basic and acidic residues" evidence="1">
    <location>
        <begin position="107"/>
        <end position="120"/>
    </location>
</feature>
<keyword evidence="3" id="KW-1185">Reference proteome</keyword>